<name>A0ABD1EDS0_HYPHA</name>
<accession>A0ABD1EDS0</accession>
<gene>
    <name evidence="2" type="ORF">ABEB36_011909</name>
</gene>
<dbReference type="Proteomes" id="UP001566132">
    <property type="component" value="Unassembled WGS sequence"/>
</dbReference>
<reference evidence="2 3" key="1">
    <citation type="submission" date="2024-05" db="EMBL/GenBank/DDBJ databases">
        <title>Genetic variation in Jamaican populations of the coffee berry borer (Hypothenemus hampei).</title>
        <authorList>
            <person name="Errbii M."/>
            <person name="Myrie A."/>
        </authorList>
    </citation>
    <scope>NUCLEOTIDE SEQUENCE [LARGE SCALE GENOMIC DNA]</scope>
    <source>
        <strain evidence="2">JA-Hopewell-2020-01-JO</strain>
        <tissue evidence="2">Whole body</tissue>
    </source>
</reference>
<evidence type="ECO:0000256" key="1">
    <source>
        <dbReference type="SAM" id="MobiDB-lite"/>
    </source>
</evidence>
<proteinExistence type="predicted"/>
<comment type="caution">
    <text evidence="2">The sequence shown here is derived from an EMBL/GenBank/DDBJ whole genome shotgun (WGS) entry which is preliminary data.</text>
</comment>
<sequence>MVPYLPRLEASELPEPSLITDKSNGSVTEDIERSPKRSRFNKPRYIGEINTPHLATSGRAKKNGEFSEMEST</sequence>
<protein>
    <submittedName>
        <fullName evidence="2">Uncharacterized protein</fullName>
    </submittedName>
</protein>
<evidence type="ECO:0000313" key="3">
    <source>
        <dbReference type="Proteomes" id="UP001566132"/>
    </source>
</evidence>
<dbReference type="EMBL" id="JBDJPC010000009">
    <property type="protein sequence ID" value="KAL1491291.1"/>
    <property type="molecule type" value="Genomic_DNA"/>
</dbReference>
<feature type="region of interest" description="Disordered" evidence="1">
    <location>
        <begin position="1"/>
        <end position="72"/>
    </location>
</feature>
<keyword evidence="3" id="KW-1185">Reference proteome</keyword>
<dbReference type="AlphaFoldDB" id="A0ABD1EDS0"/>
<organism evidence="2 3">
    <name type="scientific">Hypothenemus hampei</name>
    <name type="common">Coffee berry borer</name>
    <dbReference type="NCBI Taxonomy" id="57062"/>
    <lineage>
        <taxon>Eukaryota</taxon>
        <taxon>Metazoa</taxon>
        <taxon>Ecdysozoa</taxon>
        <taxon>Arthropoda</taxon>
        <taxon>Hexapoda</taxon>
        <taxon>Insecta</taxon>
        <taxon>Pterygota</taxon>
        <taxon>Neoptera</taxon>
        <taxon>Endopterygota</taxon>
        <taxon>Coleoptera</taxon>
        <taxon>Polyphaga</taxon>
        <taxon>Cucujiformia</taxon>
        <taxon>Curculionidae</taxon>
        <taxon>Scolytinae</taxon>
        <taxon>Hypothenemus</taxon>
    </lineage>
</organism>
<evidence type="ECO:0000313" key="2">
    <source>
        <dbReference type="EMBL" id="KAL1491291.1"/>
    </source>
</evidence>